<sequence length="128" mass="15224">MDFPNEFPQFKNPLLQRRREERFRTFQIPNFGGFRSKLYLQNITHNTLKTVKDHISSKLDDVWMEESKKRMRYEGKNRKLLQKKNSEGGQSSKEPTSMACLYRHPNSSDPLLILDIWKQSTMFSQLAI</sequence>
<gene>
    <name evidence="2" type="ORF">CDAR_18941</name>
</gene>
<comment type="caution">
    <text evidence="2">The sequence shown here is derived from an EMBL/GenBank/DDBJ whole genome shotgun (WGS) entry which is preliminary data.</text>
</comment>
<accession>A0AAV4WE07</accession>
<keyword evidence="3" id="KW-1185">Reference proteome</keyword>
<evidence type="ECO:0000313" key="2">
    <source>
        <dbReference type="EMBL" id="GIY80206.1"/>
    </source>
</evidence>
<evidence type="ECO:0000313" key="3">
    <source>
        <dbReference type="Proteomes" id="UP001054837"/>
    </source>
</evidence>
<name>A0AAV4WE07_9ARAC</name>
<reference evidence="2 3" key="1">
    <citation type="submission" date="2021-06" db="EMBL/GenBank/DDBJ databases">
        <title>Caerostris darwini draft genome.</title>
        <authorList>
            <person name="Kono N."/>
            <person name="Arakawa K."/>
        </authorList>
    </citation>
    <scope>NUCLEOTIDE SEQUENCE [LARGE SCALE GENOMIC DNA]</scope>
</reference>
<evidence type="ECO:0000256" key="1">
    <source>
        <dbReference type="SAM" id="MobiDB-lite"/>
    </source>
</evidence>
<feature type="region of interest" description="Disordered" evidence="1">
    <location>
        <begin position="76"/>
        <end position="97"/>
    </location>
</feature>
<proteinExistence type="predicted"/>
<dbReference type="AlphaFoldDB" id="A0AAV4WE07"/>
<evidence type="ECO:0008006" key="4">
    <source>
        <dbReference type="Google" id="ProtNLM"/>
    </source>
</evidence>
<organism evidence="2 3">
    <name type="scientific">Caerostris darwini</name>
    <dbReference type="NCBI Taxonomy" id="1538125"/>
    <lineage>
        <taxon>Eukaryota</taxon>
        <taxon>Metazoa</taxon>
        <taxon>Ecdysozoa</taxon>
        <taxon>Arthropoda</taxon>
        <taxon>Chelicerata</taxon>
        <taxon>Arachnida</taxon>
        <taxon>Araneae</taxon>
        <taxon>Araneomorphae</taxon>
        <taxon>Entelegynae</taxon>
        <taxon>Araneoidea</taxon>
        <taxon>Araneidae</taxon>
        <taxon>Caerostris</taxon>
    </lineage>
</organism>
<dbReference type="Proteomes" id="UP001054837">
    <property type="component" value="Unassembled WGS sequence"/>
</dbReference>
<dbReference type="EMBL" id="BPLQ01014490">
    <property type="protein sequence ID" value="GIY80206.1"/>
    <property type="molecule type" value="Genomic_DNA"/>
</dbReference>
<protein>
    <recommendedName>
        <fullName evidence="4">Ycf1</fullName>
    </recommendedName>
</protein>